<feature type="domain" description="Histidine kinase/HSP90-like ATPase" evidence="2">
    <location>
        <begin position="52"/>
        <end position="110"/>
    </location>
</feature>
<dbReference type="Gene3D" id="3.30.565.10">
    <property type="entry name" value="Histidine kinase-like ATPase, C-terminal domain"/>
    <property type="match status" value="2"/>
</dbReference>
<dbReference type="AlphaFoldDB" id="A0A9W7C3Y6"/>
<feature type="region of interest" description="Disordered" evidence="1">
    <location>
        <begin position="1"/>
        <end position="20"/>
    </location>
</feature>
<gene>
    <name evidence="3" type="ORF">TrRE_jg11393</name>
</gene>
<feature type="compositionally biased region" description="Acidic residues" evidence="1">
    <location>
        <begin position="403"/>
        <end position="420"/>
    </location>
</feature>
<comment type="caution">
    <text evidence="3">The sequence shown here is derived from an EMBL/GenBank/DDBJ whole genome shotgun (WGS) entry which is preliminary data.</text>
</comment>
<reference evidence="3" key="1">
    <citation type="submission" date="2022-07" db="EMBL/GenBank/DDBJ databases">
        <title>Genome analysis of Parmales, a sister group of diatoms, reveals the evolutionary specialization of diatoms from phago-mixotrophs to photoautotrophs.</title>
        <authorList>
            <person name="Ban H."/>
            <person name="Sato S."/>
            <person name="Yoshikawa S."/>
            <person name="Kazumasa Y."/>
            <person name="Nakamura Y."/>
            <person name="Ichinomiya M."/>
            <person name="Saitoh K."/>
            <person name="Sato N."/>
            <person name="Blanc-Mathieu R."/>
            <person name="Endo H."/>
            <person name="Kuwata A."/>
            <person name="Ogata H."/>
        </authorList>
    </citation>
    <scope>NUCLEOTIDE SEQUENCE</scope>
</reference>
<dbReference type="InterPro" id="IPR036890">
    <property type="entry name" value="HATPase_C_sf"/>
</dbReference>
<dbReference type="SUPFAM" id="SSF55874">
    <property type="entry name" value="ATPase domain of HSP90 chaperone/DNA topoisomerase II/histidine kinase"/>
    <property type="match status" value="1"/>
</dbReference>
<evidence type="ECO:0000313" key="4">
    <source>
        <dbReference type="Proteomes" id="UP001165082"/>
    </source>
</evidence>
<sequence length="515" mass="55048">MRRSGPGENPELKGTNMHGKARLQIRKWKRRNIPHNPGLAGFTTESDASGTFCQIIKELVDNAVDALEGGGNVQIKVVPSSSASKILRLTVTDDGVGMEDPFSFANAFNSSKGQAAKERIKRAREGEDEDEGDSVMKYMRKSKSGKSWVCTLCKKKCLNEGTMRKHGKECQVGVEFEDHGDLDDDEFGLYVKDIGAYEASRWASSPGAQTAGRFGVGLTLCILHSFVGTGGRTVIRSTKRGSDVERVCALVADVGGDKIVEVGEGVGREVRSDVEARGTTVSMLLPKGDHESAFPRIAEYLSRFHLLSGKAAANFSLSFVAPTLSPMELLVKPKESLVDGVRAYLNKKDLEESHVASKSAIVGFHGSEITVQVTLVFEGTEEEDGWGEGREGSEGNCDGSEGSGEDSDSDSDSGEDEGEENPTSGSNRRSTLSLVRIYNNSAMLDSIEGLACGIVAAIPLCPAWKKYGLKVEGSAVGVRGLDIPTFTVKDSELAWQGGAGEGVHQLLTGESSAVI</sequence>
<organism evidence="3 4">
    <name type="scientific">Triparma retinervis</name>
    <dbReference type="NCBI Taxonomy" id="2557542"/>
    <lineage>
        <taxon>Eukaryota</taxon>
        <taxon>Sar</taxon>
        <taxon>Stramenopiles</taxon>
        <taxon>Ochrophyta</taxon>
        <taxon>Bolidophyceae</taxon>
        <taxon>Parmales</taxon>
        <taxon>Triparmaceae</taxon>
        <taxon>Triparma</taxon>
    </lineage>
</organism>
<feature type="region of interest" description="Disordered" evidence="1">
    <location>
        <begin position="380"/>
        <end position="428"/>
    </location>
</feature>
<evidence type="ECO:0000259" key="2">
    <source>
        <dbReference type="Pfam" id="PF02518"/>
    </source>
</evidence>
<keyword evidence="4" id="KW-1185">Reference proteome</keyword>
<protein>
    <recommendedName>
        <fullName evidence="2">Histidine kinase/HSP90-like ATPase domain-containing protein</fullName>
    </recommendedName>
</protein>
<proteinExistence type="predicted"/>
<dbReference type="Proteomes" id="UP001165082">
    <property type="component" value="Unassembled WGS sequence"/>
</dbReference>
<accession>A0A9W7C3Y6</accession>
<name>A0A9W7C3Y6_9STRA</name>
<dbReference type="OrthoDB" id="47930at2759"/>
<dbReference type="EMBL" id="BRXZ01000002">
    <property type="protein sequence ID" value="GMI02822.1"/>
    <property type="molecule type" value="Genomic_DNA"/>
</dbReference>
<dbReference type="InterPro" id="IPR003594">
    <property type="entry name" value="HATPase_dom"/>
</dbReference>
<dbReference type="Pfam" id="PF02518">
    <property type="entry name" value="HATPase_c"/>
    <property type="match status" value="1"/>
</dbReference>
<evidence type="ECO:0000256" key="1">
    <source>
        <dbReference type="SAM" id="MobiDB-lite"/>
    </source>
</evidence>
<evidence type="ECO:0000313" key="3">
    <source>
        <dbReference type="EMBL" id="GMI02822.1"/>
    </source>
</evidence>